<sequence length="83" mass="10346">MPVQSSITADAPISVEKVGYYGDGNYYHHRRYGRPYHSPSYIYRERHGLHSPEYLRDTYRRHYAPWDGRYSHYRHYHRYRPYY</sequence>
<name>A0ABU0JNU7_9HYPH</name>
<keyword evidence="2" id="KW-1185">Reference proteome</keyword>
<protein>
    <submittedName>
        <fullName evidence="1">Uncharacterized protein</fullName>
    </submittedName>
</protein>
<dbReference type="RefSeq" id="WP_307286023.1">
    <property type="nucleotide sequence ID" value="NZ_JAUSVX010000031.1"/>
</dbReference>
<proteinExistence type="predicted"/>
<reference evidence="1 2" key="1">
    <citation type="submission" date="2023-07" db="EMBL/GenBank/DDBJ databases">
        <title>Genomic Encyclopedia of Type Strains, Phase IV (KMG-IV): sequencing the most valuable type-strain genomes for metagenomic binning, comparative biology and taxonomic classification.</title>
        <authorList>
            <person name="Goeker M."/>
        </authorList>
    </citation>
    <scope>NUCLEOTIDE SEQUENCE [LARGE SCALE GENOMIC DNA]</scope>
    <source>
        <strain evidence="1 2">DSM 19619</strain>
    </source>
</reference>
<organism evidence="1 2">
    <name type="scientific">Labrys wisconsinensis</name>
    <dbReference type="NCBI Taxonomy" id="425677"/>
    <lineage>
        <taxon>Bacteria</taxon>
        <taxon>Pseudomonadati</taxon>
        <taxon>Pseudomonadota</taxon>
        <taxon>Alphaproteobacteria</taxon>
        <taxon>Hyphomicrobiales</taxon>
        <taxon>Xanthobacteraceae</taxon>
        <taxon>Labrys</taxon>
    </lineage>
</organism>
<dbReference type="EMBL" id="JAUSVX010000031">
    <property type="protein sequence ID" value="MDQ0475171.1"/>
    <property type="molecule type" value="Genomic_DNA"/>
</dbReference>
<dbReference type="Proteomes" id="UP001242480">
    <property type="component" value="Unassembled WGS sequence"/>
</dbReference>
<accession>A0ABU0JNU7</accession>
<gene>
    <name evidence="1" type="ORF">QO011_008213</name>
</gene>
<evidence type="ECO:0000313" key="2">
    <source>
        <dbReference type="Proteomes" id="UP001242480"/>
    </source>
</evidence>
<comment type="caution">
    <text evidence="1">The sequence shown here is derived from an EMBL/GenBank/DDBJ whole genome shotgun (WGS) entry which is preliminary data.</text>
</comment>
<evidence type="ECO:0000313" key="1">
    <source>
        <dbReference type="EMBL" id="MDQ0475171.1"/>
    </source>
</evidence>